<comment type="caution">
    <text evidence="3">The sequence shown here is derived from an EMBL/GenBank/DDBJ whole genome shotgun (WGS) entry which is preliminary data.</text>
</comment>
<reference evidence="3" key="1">
    <citation type="journal article" date="2021" name="PeerJ">
        <title>Extensive microbial diversity within the chicken gut microbiome revealed by metagenomics and culture.</title>
        <authorList>
            <person name="Gilroy R."/>
            <person name="Ravi A."/>
            <person name="Getino M."/>
            <person name="Pursley I."/>
            <person name="Horton D.L."/>
            <person name="Alikhan N.F."/>
            <person name="Baker D."/>
            <person name="Gharbi K."/>
            <person name="Hall N."/>
            <person name="Watson M."/>
            <person name="Adriaenssens E.M."/>
            <person name="Foster-Nyarko E."/>
            <person name="Jarju S."/>
            <person name="Secka A."/>
            <person name="Antonio M."/>
            <person name="Oren A."/>
            <person name="Chaudhuri R.R."/>
            <person name="La Ragione R."/>
            <person name="Hildebrand F."/>
            <person name="Pallen M.J."/>
        </authorList>
    </citation>
    <scope>NUCLEOTIDE SEQUENCE</scope>
    <source>
        <strain evidence="3">8470</strain>
    </source>
</reference>
<keyword evidence="1" id="KW-0472">Membrane</keyword>
<dbReference type="PANTHER" id="PTHR30441">
    <property type="entry name" value="DUF748 DOMAIN-CONTAINING PROTEIN"/>
    <property type="match status" value="1"/>
</dbReference>
<dbReference type="Proteomes" id="UP000784286">
    <property type="component" value="Unassembled WGS sequence"/>
</dbReference>
<sequence length="1001" mass="110900">MENMKLRKTLKVAAVTIVSAAALVLAVIAVAIHFVFTPEKLTPVVLDVANRSLDARLDMKRVELTFFSTFPRFGLELTDGSLVSKAVRDTLWQHTDSLLSFRKCVVVVNPLDYLRKQKINLRYLGIEGASVYAFKSADGRANWDIALADTAAVQADTAASASPSIGEIEINRVSLKHANVVFDDRDTRVYASLKNADLDLRARLRKGHSVLSLNFKNENILFWQDGQLLLNHIAAEINTDVALDRASHTLTLEDTRLAVNGVALDLHGTLTRDTLEHAALVDLKYGLHAPSLETVLRMVPESVLKRESVSVAGKVELGGTVKGKYGKKNMPEVTLHMGITDASAKYDKLPYGVDHFTAELDAYVDLMRNNLSFADLKILRFQGAHTDIYAEGKVSDLLGDPNISFKTRSEVDLTALAQTFPLQEGVSMGGKLDADIGVRCRLSSLKKQDLGRILLGGRLELEKVFLRDAKKNFDFTGDASLAFVGDNSLSARAEISSMLLRASGLYADMKQLKATVRSTNPQDSTRIVDLECKLEMNRLKGAMGDSLNVFSKHTQATVRLQPGKKNPSMPRINLSLETDTLFCRMGNMRMGMDKGGFAVDAEKVRDSVWNPHGIIGFNRLKLNVPQFALPVYMRKTAVTVGNRRIALKNASVRIGHSDLTASGEVHRLYEVLKKGGMLKANLDISSYNLDCNQLISALNFPEDTLLEASEEKEDTAAALRLFVIPRNVDFELQTSLKKVTYGKMKFENVRGAVDIRNQAVHLKHLSMRGLDADLNTTVVYHASRRERGYAGFDFKLRKVNIGKLVDFVPSLDSIVPMLRSFKGMVDFDAAAEAVLDSNLNIKVPSLRAAVHIRGDSLVLMDGETFAEISKKLMFKNKKRNVFDSISVNLTVKDGNVTVYPFVVQIDRYKAAVGGTQGLDMNFQYHISILRSPLPFKAGVNISGNLDKMKIRIGRAKYKDAVTPVAIRKVDSTRVNMGQAIVRDFERVMERGARRRIPKLAE</sequence>
<dbReference type="EMBL" id="JAHLFJ010000047">
    <property type="protein sequence ID" value="MBU3855914.1"/>
    <property type="molecule type" value="Genomic_DNA"/>
</dbReference>
<gene>
    <name evidence="3" type="ORF">H9928_05045</name>
</gene>
<dbReference type="Pfam" id="PF05170">
    <property type="entry name" value="AsmA"/>
    <property type="match status" value="1"/>
</dbReference>
<dbReference type="GO" id="GO:0005886">
    <property type="term" value="C:plasma membrane"/>
    <property type="evidence" value="ECO:0007669"/>
    <property type="project" value="TreeGrafter"/>
</dbReference>
<accession>A0A948X2C9</accession>
<protein>
    <submittedName>
        <fullName evidence="3">AsmA family protein</fullName>
    </submittedName>
</protein>
<dbReference type="InterPro" id="IPR052894">
    <property type="entry name" value="AsmA-related"/>
</dbReference>
<evidence type="ECO:0000256" key="1">
    <source>
        <dbReference type="SAM" id="Phobius"/>
    </source>
</evidence>
<dbReference type="AlphaFoldDB" id="A0A948X2C9"/>
<keyword evidence="1" id="KW-0812">Transmembrane</keyword>
<evidence type="ECO:0000313" key="3">
    <source>
        <dbReference type="EMBL" id="MBU3855914.1"/>
    </source>
</evidence>
<reference evidence="3" key="2">
    <citation type="submission" date="2021-04" db="EMBL/GenBank/DDBJ databases">
        <authorList>
            <person name="Gilroy R."/>
        </authorList>
    </citation>
    <scope>NUCLEOTIDE SEQUENCE</scope>
    <source>
        <strain evidence="3">8470</strain>
    </source>
</reference>
<proteinExistence type="predicted"/>
<feature type="transmembrane region" description="Helical" evidence="1">
    <location>
        <begin position="12"/>
        <end position="36"/>
    </location>
</feature>
<dbReference type="InterPro" id="IPR007844">
    <property type="entry name" value="AsmA"/>
</dbReference>
<keyword evidence="1" id="KW-1133">Transmembrane helix</keyword>
<feature type="domain" description="AsmA" evidence="2">
    <location>
        <begin position="10"/>
        <end position="215"/>
    </location>
</feature>
<name>A0A948X2C9_9BACT</name>
<dbReference type="GO" id="GO:0090313">
    <property type="term" value="P:regulation of protein targeting to membrane"/>
    <property type="evidence" value="ECO:0007669"/>
    <property type="project" value="TreeGrafter"/>
</dbReference>
<dbReference type="PANTHER" id="PTHR30441:SF8">
    <property type="entry name" value="DUF748 DOMAIN-CONTAINING PROTEIN"/>
    <property type="match status" value="1"/>
</dbReference>
<evidence type="ECO:0000259" key="2">
    <source>
        <dbReference type="Pfam" id="PF05170"/>
    </source>
</evidence>
<organism evidence="3 4">
    <name type="scientific">Candidatus Phocaeicola excrementipullorum</name>
    <dbReference type="NCBI Taxonomy" id="2838731"/>
    <lineage>
        <taxon>Bacteria</taxon>
        <taxon>Pseudomonadati</taxon>
        <taxon>Bacteroidota</taxon>
        <taxon>Bacteroidia</taxon>
        <taxon>Bacteroidales</taxon>
        <taxon>Bacteroidaceae</taxon>
        <taxon>Phocaeicola</taxon>
    </lineage>
</organism>
<evidence type="ECO:0000313" key="4">
    <source>
        <dbReference type="Proteomes" id="UP000784286"/>
    </source>
</evidence>